<dbReference type="Gramene" id="KOM48110">
    <property type="protein sequence ID" value="KOM48110"/>
    <property type="gene ID" value="LR48_Vigan07g181400"/>
</dbReference>
<sequence>MKEMAMSFEADMNQERWKLAESEEGHRVMIKQMEDYIEERWIRHGLGKTRFWVWESVTLFGFKRSAQKQIAFGKEFVEAFVLITPVLCRSSMSSLPTVRPFALRRSDHSSLSTARPDHFHSSTACPLHCTSVRTVLCSTVRPLPPRLFFLYLRNCSAARPQTFGHLVSLMFGVATGITTGRRSKNKKKK</sequence>
<proteinExistence type="predicted"/>
<dbReference type="Proteomes" id="UP000053144">
    <property type="component" value="Chromosome 7"/>
</dbReference>
<dbReference type="AlphaFoldDB" id="A0A0L9UZ25"/>
<name>A0A0L9UZ25_PHAAN</name>
<protein>
    <submittedName>
        <fullName evidence="1">Uncharacterized protein</fullName>
    </submittedName>
</protein>
<gene>
    <name evidence="1" type="ORF">LR48_Vigan07g181400</name>
</gene>
<reference evidence="2" key="1">
    <citation type="journal article" date="2015" name="Proc. Natl. Acad. Sci. U.S.A.">
        <title>Genome sequencing of adzuki bean (Vigna angularis) provides insight into high starch and low fat accumulation and domestication.</title>
        <authorList>
            <person name="Yang K."/>
            <person name="Tian Z."/>
            <person name="Chen C."/>
            <person name="Luo L."/>
            <person name="Zhao B."/>
            <person name="Wang Z."/>
            <person name="Yu L."/>
            <person name="Li Y."/>
            <person name="Sun Y."/>
            <person name="Li W."/>
            <person name="Chen Y."/>
            <person name="Li Y."/>
            <person name="Zhang Y."/>
            <person name="Ai D."/>
            <person name="Zhao J."/>
            <person name="Shang C."/>
            <person name="Ma Y."/>
            <person name="Wu B."/>
            <person name="Wang M."/>
            <person name="Gao L."/>
            <person name="Sun D."/>
            <person name="Zhang P."/>
            <person name="Guo F."/>
            <person name="Wang W."/>
            <person name="Li Y."/>
            <person name="Wang J."/>
            <person name="Varshney R.K."/>
            <person name="Wang J."/>
            <person name="Ling H.Q."/>
            <person name="Wan P."/>
        </authorList>
    </citation>
    <scope>NUCLEOTIDE SEQUENCE</scope>
    <source>
        <strain evidence="2">cv. Jingnong 6</strain>
    </source>
</reference>
<evidence type="ECO:0000313" key="1">
    <source>
        <dbReference type="EMBL" id="KOM48110.1"/>
    </source>
</evidence>
<organism evidence="1 2">
    <name type="scientific">Phaseolus angularis</name>
    <name type="common">Azuki bean</name>
    <name type="synonym">Vigna angularis</name>
    <dbReference type="NCBI Taxonomy" id="3914"/>
    <lineage>
        <taxon>Eukaryota</taxon>
        <taxon>Viridiplantae</taxon>
        <taxon>Streptophyta</taxon>
        <taxon>Embryophyta</taxon>
        <taxon>Tracheophyta</taxon>
        <taxon>Spermatophyta</taxon>
        <taxon>Magnoliopsida</taxon>
        <taxon>eudicotyledons</taxon>
        <taxon>Gunneridae</taxon>
        <taxon>Pentapetalae</taxon>
        <taxon>rosids</taxon>
        <taxon>fabids</taxon>
        <taxon>Fabales</taxon>
        <taxon>Fabaceae</taxon>
        <taxon>Papilionoideae</taxon>
        <taxon>50 kb inversion clade</taxon>
        <taxon>NPAAA clade</taxon>
        <taxon>indigoferoid/millettioid clade</taxon>
        <taxon>Phaseoleae</taxon>
        <taxon>Vigna</taxon>
    </lineage>
</organism>
<dbReference type="EMBL" id="CM003377">
    <property type="protein sequence ID" value="KOM48110.1"/>
    <property type="molecule type" value="Genomic_DNA"/>
</dbReference>
<accession>A0A0L9UZ25</accession>
<evidence type="ECO:0000313" key="2">
    <source>
        <dbReference type="Proteomes" id="UP000053144"/>
    </source>
</evidence>